<dbReference type="PROSITE" id="PS51257">
    <property type="entry name" value="PROKAR_LIPOPROTEIN"/>
    <property type="match status" value="1"/>
</dbReference>
<organism evidence="2 3">
    <name type="scientific">Polaribacter atrinae</name>
    <dbReference type="NCBI Taxonomy" id="1333662"/>
    <lineage>
        <taxon>Bacteria</taxon>
        <taxon>Pseudomonadati</taxon>
        <taxon>Bacteroidota</taxon>
        <taxon>Flavobacteriia</taxon>
        <taxon>Flavobacteriales</taxon>
        <taxon>Flavobacteriaceae</taxon>
    </lineage>
</organism>
<dbReference type="EMBL" id="LVWE01000028">
    <property type="protein sequence ID" value="OAD45509.1"/>
    <property type="molecule type" value="Genomic_DNA"/>
</dbReference>
<dbReference type="Pfam" id="PF00754">
    <property type="entry name" value="F5_F8_type_C"/>
    <property type="match status" value="1"/>
</dbReference>
<evidence type="ECO:0000259" key="1">
    <source>
        <dbReference type="PROSITE" id="PS50022"/>
    </source>
</evidence>
<dbReference type="STRING" id="1333662.LPB303_07100"/>
<reference evidence="2 3" key="1">
    <citation type="submission" date="2016-02" db="EMBL/GenBank/DDBJ databases">
        <title>Draft genome sequence of Polaribacter atrinae KACC17473.</title>
        <authorList>
            <person name="Shin S.-K."/>
            <person name="Yi H."/>
        </authorList>
    </citation>
    <scope>NUCLEOTIDE SEQUENCE [LARGE SCALE GENOMIC DNA]</scope>
    <source>
        <strain evidence="2 3">KACC 17473</strain>
    </source>
</reference>
<dbReference type="OrthoDB" id="9794261at2"/>
<dbReference type="Pfam" id="PF16323">
    <property type="entry name" value="DUF4959"/>
    <property type="match status" value="1"/>
</dbReference>
<protein>
    <recommendedName>
        <fullName evidence="1">F5/8 type C domain-containing protein</fullName>
    </recommendedName>
</protein>
<dbReference type="Proteomes" id="UP000076923">
    <property type="component" value="Unassembled WGS sequence"/>
</dbReference>
<feature type="domain" description="F5/8 type C" evidence="1">
    <location>
        <begin position="120"/>
        <end position="278"/>
    </location>
</feature>
<keyword evidence="3" id="KW-1185">Reference proteome</keyword>
<proteinExistence type="predicted"/>
<sequence>MRKILYTAIVALLLIGCDDSNDSNIAEPTDVVSVSAESRLGGALVKWDIPEDADYTYLEIGYVKNGKQVIEHASKFTDTLLVEGLINKEDFSFTIKSVNETPNARTEGAILTSNSVTPIRRLPDITYYPEELEKLSITSDMIDTYTQENSEGPKANLVDGDINTYWHSAWSSGVAPLPHWIEINNTEVSNLGAIKYWLRQNNGDKGGRPTQWGLETSEDGVTWERVWESDDNLSVSDSSIEHSVTFDKNYSATNFRVLILKDGSGTYAHLGEISFYKMDSRIVDKELEAEEVYYSF</sequence>
<dbReference type="AlphaFoldDB" id="A0A176TCM4"/>
<accession>A0A176TCM4</accession>
<gene>
    <name evidence="2" type="ORF">LPB303_07100</name>
</gene>
<dbReference type="SUPFAM" id="SSF49785">
    <property type="entry name" value="Galactose-binding domain-like"/>
    <property type="match status" value="1"/>
</dbReference>
<evidence type="ECO:0000313" key="3">
    <source>
        <dbReference type="Proteomes" id="UP000076923"/>
    </source>
</evidence>
<dbReference type="RefSeq" id="WP_068449235.1">
    <property type="nucleotide sequence ID" value="NZ_CANKUV010000002.1"/>
</dbReference>
<dbReference type="PROSITE" id="PS50022">
    <property type="entry name" value="FA58C_3"/>
    <property type="match status" value="1"/>
</dbReference>
<dbReference type="InterPro" id="IPR008979">
    <property type="entry name" value="Galactose-bd-like_sf"/>
</dbReference>
<dbReference type="Gene3D" id="2.60.120.260">
    <property type="entry name" value="Galactose-binding domain-like"/>
    <property type="match status" value="1"/>
</dbReference>
<name>A0A176TCM4_9FLAO</name>
<comment type="caution">
    <text evidence="2">The sequence shown here is derived from an EMBL/GenBank/DDBJ whole genome shotgun (WGS) entry which is preliminary data.</text>
</comment>
<evidence type="ECO:0000313" key="2">
    <source>
        <dbReference type="EMBL" id="OAD45509.1"/>
    </source>
</evidence>
<dbReference type="InterPro" id="IPR000421">
    <property type="entry name" value="FA58C"/>
</dbReference>
<dbReference type="InterPro" id="IPR032527">
    <property type="entry name" value="DUF4959"/>
</dbReference>